<evidence type="ECO:0000256" key="1">
    <source>
        <dbReference type="PIRSR" id="PIRSR012565-1"/>
    </source>
</evidence>
<feature type="compositionally biased region" description="Basic and acidic residues" evidence="2">
    <location>
        <begin position="228"/>
        <end position="242"/>
    </location>
</feature>
<dbReference type="Gene3D" id="3.50.4.20">
    <property type="match status" value="1"/>
</dbReference>
<name>A0A5C5E4L2_9LACT</name>
<evidence type="ECO:0000313" key="3">
    <source>
        <dbReference type="EMBL" id="TNV67859.1"/>
    </source>
</evidence>
<proteinExistence type="predicted"/>
<dbReference type="InterPro" id="IPR009370">
    <property type="entry name" value="YutD-like"/>
</dbReference>
<feature type="region of interest" description="Disordered" evidence="2">
    <location>
        <begin position="144"/>
        <end position="242"/>
    </location>
</feature>
<dbReference type="Pfam" id="PF06265">
    <property type="entry name" value="YutD-like"/>
    <property type="match status" value="1"/>
</dbReference>
<dbReference type="PIRSF" id="PIRSF012565">
    <property type="entry name" value="DUF1027"/>
    <property type="match status" value="1"/>
</dbReference>
<comment type="caution">
    <text evidence="3">The sequence shown here is derived from an EMBL/GenBank/DDBJ whole genome shotgun (WGS) entry which is preliminary data.</text>
</comment>
<keyword evidence="1" id="KW-1015">Disulfide bond</keyword>
<feature type="disulfide bond" evidence="1">
    <location>
        <begin position="124"/>
        <end position="128"/>
    </location>
</feature>
<keyword evidence="4" id="KW-1185">Reference proteome</keyword>
<dbReference type="Proteomes" id="UP000313395">
    <property type="component" value="Unassembled WGS sequence"/>
</dbReference>
<protein>
    <submittedName>
        <fullName evidence="3">DUF1027 domain-containing protein</fullName>
    </submittedName>
</protein>
<sequence>MVDKKELLDESLKTQVDSLLENIADGSESETSDRNEEEEIVKLLDDKRLLVGTQEYELSIDHREGFDAEALAGRYTSILSKYDYIVGDWGYEQLRLKGFYRNNNSKVSQDKKISFLEDYLYEYCNFGCAYFVIEKTRAEKEKITKTKRNRKRKNREANRDELPADATVQPAAQTTPIPTQAKPNKNKVTKNVERPRSQGKKKGFVIKDVNEKDSQPKDQPKTTTTRSAKGEKKSFQIKKIEQ</sequence>
<gene>
    <name evidence="3" type="ORF">FHK04_14560</name>
</gene>
<dbReference type="InterPro" id="IPR038141">
    <property type="entry name" value="YutD-like_sf"/>
</dbReference>
<dbReference type="EMBL" id="VENO01000007">
    <property type="protein sequence ID" value="TNV67859.1"/>
    <property type="molecule type" value="Genomic_DNA"/>
</dbReference>
<accession>A0A5C5E4L2</accession>
<dbReference type="AlphaFoldDB" id="A0A5C5E4L2"/>
<evidence type="ECO:0000313" key="4">
    <source>
        <dbReference type="Proteomes" id="UP000313395"/>
    </source>
</evidence>
<organism evidence="3 4">
    <name type="scientific">Trichococcus shcherbakoviae subsp. psychrophilus</name>
    <dbReference type="NCBI Taxonomy" id="2585775"/>
    <lineage>
        <taxon>Bacteria</taxon>
        <taxon>Bacillati</taxon>
        <taxon>Bacillota</taxon>
        <taxon>Bacilli</taxon>
        <taxon>Lactobacillales</taxon>
        <taxon>Carnobacteriaceae</taxon>
        <taxon>Trichococcus</taxon>
    </lineage>
</organism>
<evidence type="ECO:0000256" key="2">
    <source>
        <dbReference type="SAM" id="MobiDB-lite"/>
    </source>
</evidence>
<feature type="compositionally biased region" description="Basic residues" evidence="2">
    <location>
        <begin position="145"/>
        <end position="154"/>
    </location>
</feature>
<feature type="compositionally biased region" description="Basic and acidic residues" evidence="2">
    <location>
        <begin position="208"/>
        <end position="220"/>
    </location>
</feature>
<reference evidence="3 4" key="1">
    <citation type="submission" date="2019-06" db="EMBL/GenBank/DDBJ databases">
        <title>Description Trichococcus psychrophilus sp. nov., isolated from a cold spring, by genomic and phenotypic analyses.</title>
        <authorList>
            <person name="Zakharyuk A."/>
        </authorList>
    </citation>
    <scope>NUCLEOTIDE SEQUENCE [LARGE SCALE GENOMIC DNA]</scope>
    <source>
        <strain evidence="3 4">SKBG</strain>
    </source>
</reference>
<feature type="compositionally biased region" description="Polar residues" evidence="2">
    <location>
        <begin position="170"/>
        <end position="183"/>
    </location>
</feature>